<proteinExistence type="predicted"/>
<organism evidence="3">
    <name type="scientific">Christensenella massiliensis</name>
    <dbReference type="NCBI Taxonomy" id="1805714"/>
    <lineage>
        <taxon>Bacteria</taxon>
        <taxon>Bacillati</taxon>
        <taxon>Bacillota</taxon>
        <taxon>Clostridia</taxon>
        <taxon>Christensenellales</taxon>
        <taxon>Christensenellaceae</taxon>
        <taxon>Christensenella</taxon>
    </lineage>
</organism>
<feature type="transmembrane region" description="Helical" evidence="1">
    <location>
        <begin position="126"/>
        <end position="143"/>
    </location>
</feature>
<name>A0AAU8A7H4_9FIRM</name>
<reference evidence="3" key="1">
    <citation type="submission" date="2023-02" db="EMBL/GenBank/DDBJ databases">
        <title>Gut commensal Christensenella minuta modulates host metabolism via a new class of secondary bile acids.</title>
        <authorList>
            <person name="Liu C."/>
        </authorList>
    </citation>
    <scope>NUCLEOTIDE SEQUENCE</scope>
    <source>
        <strain evidence="3">CA70</strain>
    </source>
</reference>
<keyword evidence="1" id="KW-1133">Transmembrane helix</keyword>
<evidence type="ECO:0000259" key="2">
    <source>
        <dbReference type="Pfam" id="PF04892"/>
    </source>
</evidence>
<dbReference type="AlphaFoldDB" id="A0AAU8A7H4"/>
<dbReference type="InterPro" id="IPR006976">
    <property type="entry name" value="VanZ-like"/>
</dbReference>
<dbReference type="InterPro" id="IPR053150">
    <property type="entry name" value="Teicoplanin_resist-assoc"/>
</dbReference>
<feature type="transmembrane region" description="Helical" evidence="1">
    <location>
        <begin position="155"/>
        <end position="174"/>
    </location>
</feature>
<sequence>MYFGDMGSNVRTMLMTGAFGLMIAVPAYALLWLFTRRRFPAKPGTHVLRCLFLAYVICVGMLTLAPDGGSGTQGSANLLPLSSVLFAFRSGSSVALQLLFLNVLLFMPLGIFLPWIFPKTGKLHRIALISFCSTLLIETLQVILPGGRAFDVDDILLNTWGGIVGYSLFSLLSLCGKKRTARPSRIVAWAAALALLPAVFLGFSAAENAREFKYNFSYTLGVPEQAEYTGRDALPAAAMTYVRTGPSQEELLSVLMEAFSISGPPEAEYGYLILRSGGASLSVAPHGDSWNCLLREPTGLPGKKTDEQAASEAEAFLRERGLWTDGLQRTVQDTLGVNADGTERPDGKEVLYEAQEDDPTRIGGLSVLSDSGGIYSVSSSLAQFVPYREAELMPPDEALMEVLNTHQCYAVSDLKAPASVHPQTAVFDKAELLYMYGYGMQQNLPVWKLSGTFFSDGEQAAGYLLAPAARQ</sequence>
<gene>
    <name evidence="3" type="ORF">PUP29_08990</name>
</gene>
<accession>A0AAU8A7H4</accession>
<feature type="transmembrane region" description="Helical" evidence="1">
    <location>
        <begin position="94"/>
        <end position="117"/>
    </location>
</feature>
<protein>
    <submittedName>
        <fullName evidence="3">VanZ family protein</fullName>
    </submittedName>
</protein>
<keyword evidence="1" id="KW-0812">Transmembrane</keyword>
<evidence type="ECO:0000313" key="3">
    <source>
        <dbReference type="EMBL" id="XCC61659.1"/>
    </source>
</evidence>
<dbReference type="EMBL" id="CP117826">
    <property type="protein sequence ID" value="XCC61659.1"/>
    <property type="molecule type" value="Genomic_DNA"/>
</dbReference>
<feature type="transmembrane region" description="Helical" evidence="1">
    <location>
        <begin position="12"/>
        <end position="34"/>
    </location>
</feature>
<dbReference type="Pfam" id="PF04892">
    <property type="entry name" value="VanZ"/>
    <property type="match status" value="1"/>
</dbReference>
<feature type="transmembrane region" description="Helical" evidence="1">
    <location>
        <begin position="186"/>
        <end position="206"/>
    </location>
</feature>
<dbReference type="PANTHER" id="PTHR36834">
    <property type="entry name" value="MEMBRANE PROTEIN-RELATED"/>
    <property type="match status" value="1"/>
</dbReference>
<keyword evidence="1" id="KW-0472">Membrane</keyword>
<evidence type="ECO:0000256" key="1">
    <source>
        <dbReference type="SAM" id="Phobius"/>
    </source>
</evidence>
<dbReference type="PANTHER" id="PTHR36834:SF1">
    <property type="entry name" value="INTEGRAL MEMBRANE PROTEIN"/>
    <property type="match status" value="1"/>
</dbReference>
<feature type="transmembrane region" description="Helical" evidence="1">
    <location>
        <begin position="46"/>
        <end position="65"/>
    </location>
</feature>
<feature type="domain" description="VanZ-like" evidence="2">
    <location>
        <begin position="52"/>
        <end position="172"/>
    </location>
</feature>
<dbReference type="RefSeq" id="WP_353423059.1">
    <property type="nucleotide sequence ID" value="NZ_CP117826.1"/>
</dbReference>